<reference evidence="3 4" key="1">
    <citation type="submission" date="2015-09" db="EMBL/GenBank/DDBJ databases">
        <title>Draft genome sequence of Kouleothrix aurantiaca JCM 19913.</title>
        <authorList>
            <person name="Hemp J."/>
        </authorList>
    </citation>
    <scope>NUCLEOTIDE SEQUENCE [LARGE SCALE GENOMIC DNA]</scope>
    <source>
        <strain evidence="3 4">COM-B</strain>
    </source>
</reference>
<accession>A0A0P9DBI5</accession>
<feature type="domain" description="D-alanyl-D-alanine carboxypeptidase-like core" evidence="2">
    <location>
        <begin position="104"/>
        <end position="191"/>
    </location>
</feature>
<comment type="caution">
    <text evidence="3">The sequence shown here is derived from an EMBL/GenBank/DDBJ whole genome shotgun (WGS) entry which is preliminary data.</text>
</comment>
<dbReference type="InterPro" id="IPR052179">
    <property type="entry name" value="DD-CPase-like"/>
</dbReference>
<organism evidence="3 4">
    <name type="scientific">Kouleothrix aurantiaca</name>
    <dbReference type="NCBI Taxonomy" id="186479"/>
    <lineage>
        <taxon>Bacteria</taxon>
        <taxon>Bacillati</taxon>
        <taxon>Chloroflexota</taxon>
        <taxon>Chloroflexia</taxon>
        <taxon>Chloroflexales</taxon>
        <taxon>Roseiflexineae</taxon>
        <taxon>Roseiflexaceae</taxon>
        <taxon>Kouleothrix</taxon>
    </lineage>
</organism>
<keyword evidence="4" id="KW-1185">Reference proteome</keyword>
<sequence>MTYRKQAQTTASRICGVLIVGMLLVVMALGHRLLAPTSSTAAPAIDIPRSEQPQPQPAPQPVLGKDAPPGSMPRLERRSALSEADGAVPEGTTILDDDIPGVAKLRPALLAALREAAADAADDGVTFFVTSGWRSSAYQNQLLREAISEYGSEAEAARWVASAETSPHVSGDAIDIGHADAMAWLSERGAAYGLCQLYGNEPWHYELRPAAIAHGCPPLYADPTHDPRMQR</sequence>
<evidence type="ECO:0000259" key="2">
    <source>
        <dbReference type="Pfam" id="PF02557"/>
    </source>
</evidence>
<dbReference type="InterPro" id="IPR003709">
    <property type="entry name" value="VanY-like_core_dom"/>
</dbReference>
<feature type="region of interest" description="Disordered" evidence="1">
    <location>
        <begin position="45"/>
        <end position="75"/>
    </location>
</feature>
<dbReference type="InterPro" id="IPR009045">
    <property type="entry name" value="Zn_M74/Hedgehog-like"/>
</dbReference>
<dbReference type="PANTHER" id="PTHR34385:SF1">
    <property type="entry name" value="PEPTIDOGLYCAN L-ALANYL-D-GLUTAMATE ENDOPEPTIDASE CWLK"/>
    <property type="match status" value="1"/>
</dbReference>
<dbReference type="PANTHER" id="PTHR34385">
    <property type="entry name" value="D-ALANYL-D-ALANINE CARBOXYPEPTIDASE"/>
    <property type="match status" value="1"/>
</dbReference>
<dbReference type="Pfam" id="PF02557">
    <property type="entry name" value="VanY"/>
    <property type="match status" value="1"/>
</dbReference>
<evidence type="ECO:0000256" key="1">
    <source>
        <dbReference type="SAM" id="MobiDB-lite"/>
    </source>
</evidence>
<evidence type="ECO:0000313" key="3">
    <source>
        <dbReference type="EMBL" id="KPV53120.1"/>
    </source>
</evidence>
<dbReference type="AlphaFoldDB" id="A0A0P9DBI5"/>
<dbReference type="Proteomes" id="UP000050509">
    <property type="component" value="Unassembled WGS sequence"/>
</dbReference>
<proteinExistence type="predicted"/>
<dbReference type="SUPFAM" id="SSF55166">
    <property type="entry name" value="Hedgehog/DD-peptidase"/>
    <property type="match status" value="1"/>
</dbReference>
<dbReference type="GO" id="GO:0006508">
    <property type="term" value="P:proteolysis"/>
    <property type="evidence" value="ECO:0007669"/>
    <property type="project" value="InterPro"/>
</dbReference>
<gene>
    <name evidence="3" type="ORF">SE17_11480</name>
</gene>
<protein>
    <submittedName>
        <fullName evidence="3">Peptidase M15</fullName>
    </submittedName>
</protein>
<dbReference type="EMBL" id="LJCR01000335">
    <property type="protein sequence ID" value="KPV53120.1"/>
    <property type="molecule type" value="Genomic_DNA"/>
</dbReference>
<dbReference type="GO" id="GO:0008233">
    <property type="term" value="F:peptidase activity"/>
    <property type="evidence" value="ECO:0007669"/>
    <property type="project" value="InterPro"/>
</dbReference>
<dbReference type="Gene3D" id="3.30.1380.10">
    <property type="match status" value="1"/>
</dbReference>
<dbReference type="PATRIC" id="fig|186479.3.peg.6983"/>
<name>A0A0P9DBI5_9CHLR</name>
<evidence type="ECO:0000313" key="4">
    <source>
        <dbReference type="Proteomes" id="UP000050509"/>
    </source>
</evidence>